<dbReference type="Gene3D" id="3.30.700.10">
    <property type="entry name" value="Glycoprotein, Type 4 Pilin"/>
    <property type="match status" value="1"/>
</dbReference>
<accession>A0A844G6X8</accession>
<name>A0A844G6X8_9BACT</name>
<gene>
    <name evidence="2" type="ORF">FYJ85_16870</name>
</gene>
<dbReference type="InterPro" id="IPR045584">
    <property type="entry name" value="Pilin-like"/>
</dbReference>
<dbReference type="InterPro" id="IPR011453">
    <property type="entry name" value="DUF1559"/>
</dbReference>
<evidence type="ECO:0000259" key="1">
    <source>
        <dbReference type="Pfam" id="PF07596"/>
    </source>
</evidence>
<evidence type="ECO:0000313" key="2">
    <source>
        <dbReference type="EMBL" id="MST98714.1"/>
    </source>
</evidence>
<comment type="caution">
    <text evidence="2">The sequence shown here is derived from an EMBL/GenBank/DDBJ whole genome shotgun (WGS) entry which is preliminary data.</text>
</comment>
<evidence type="ECO:0000313" key="3">
    <source>
        <dbReference type="Proteomes" id="UP000435649"/>
    </source>
</evidence>
<proteinExistence type="predicted"/>
<dbReference type="NCBIfam" id="TIGR02532">
    <property type="entry name" value="IV_pilin_GFxxxE"/>
    <property type="match status" value="1"/>
</dbReference>
<dbReference type="PANTHER" id="PTHR30093:SF2">
    <property type="entry name" value="TYPE II SECRETION SYSTEM PROTEIN H"/>
    <property type="match status" value="1"/>
</dbReference>
<dbReference type="PANTHER" id="PTHR30093">
    <property type="entry name" value="GENERAL SECRETION PATHWAY PROTEIN G"/>
    <property type="match status" value="1"/>
</dbReference>
<dbReference type="RefSeq" id="WP_106052705.1">
    <property type="nucleotide sequence ID" value="NZ_CALXOB010000002.1"/>
</dbReference>
<dbReference type="InterPro" id="IPR012902">
    <property type="entry name" value="N_methyl_site"/>
</dbReference>
<dbReference type="EMBL" id="VUNS01000022">
    <property type="protein sequence ID" value="MST98714.1"/>
    <property type="molecule type" value="Genomic_DNA"/>
</dbReference>
<keyword evidence="3" id="KW-1185">Reference proteome</keyword>
<sequence length="212" mass="24275">MKKRFTLVELLVVIAVIAILASMLLPALNQARERAKTVSCTNNLKQIGLAHQFYSGTFDDWIVSAEDRSGKTWMKSLFDIGLPRESMYCPAGAESKLRIGFWFIDTPNYLTLGYAQNRHLSHAKVGGTVYRKVTQYAKASRTVLMFDDRFQAVTDLWYASYWDVTVDDARLPHYLAHGRKLNVLLLDGHVISANRENIRSYDGFSNEYVWRL</sequence>
<dbReference type="SUPFAM" id="SSF54523">
    <property type="entry name" value="Pili subunits"/>
    <property type="match status" value="1"/>
</dbReference>
<dbReference type="Proteomes" id="UP000435649">
    <property type="component" value="Unassembled WGS sequence"/>
</dbReference>
<organism evidence="2 3">
    <name type="scientific">Victivallis lenta</name>
    <dbReference type="NCBI Taxonomy" id="2606640"/>
    <lineage>
        <taxon>Bacteria</taxon>
        <taxon>Pseudomonadati</taxon>
        <taxon>Lentisphaerota</taxon>
        <taxon>Lentisphaeria</taxon>
        <taxon>Victivallales</taxon>
        <taxon>Victivallaceae</taxon>
        <taxon>Victivallis</taxon>
    </lineage>
</organism>
<dbReference type="AlphaFoldDB" id="A0A844G6X8"/>
<feature type="domain" description="DUF1559" evidence="1">
    <location>
        <begin position="30"/>
        <end position="60"/>
    </location>
</feature>
<protein>
    <submittedName>
        <fullName evidence="2">DUF1559 domain-containing protein</fullName>
    </submittedName>
</protein>
<dbReference type="Pfam" id="PF07596">
    <property type="entry name" value="SBP_bac_10"/>
    <property type="match status" value="1"/>
</dbReference>
<reference evidence="2 3" key="1">
    <citation type="submission" date="2019-08" db="EMBL/GenBank/DDBJ databases">
        <title>In-depth cultivation of the pig gut microbiome towards novel bacterial diversity and tailored functional studies.</title>
        <authorList>
            <person name="Wylensek D."/>
            <person name="Hitch T.C.A."/>
            <person name="Clavel T."/>
        </authorList>
    </citation>
    <scope>NUCLEOTIDE SEQUENCE [LARGE SCALE GENOMIC DNA]</scope>
    <source>
        <strain evidence="2 3">BBE-744-WT-12</strain>
    </source>
</reference>